<dbReference type="PROSITE" id="PS51109">
    <property type="entry name" value="G5"/>
    <property type="match status" value="1"/>
</dbReference>
<feature type="region of interest" description="Disordered" evidence="2">
    <location>
        <begin position="1"/>
        <end position="51"/>
    </location>
</feature>
<evidence type="ECO:0000256" key="1">
    <source>
        <dbReference type="ARBA" id="ARBA00022729"/>
    </source>
</evidence>
<evidence type="ECO:0000256" key="2">
    <source>
        <dbReference type="SAM" id="MobiDB-lite"/>
    </source>
</evidence>
<dbReference type="AlphaFoldDB" id="A0A7T0LKX7"/>
<keyword evidence="5" id="KW-1185">Reference proteome</keyword>
<organism evidence="4 5">
    <name type="scientific">Actinomyces respiraculi</name>
    <dbReference type="NCBI Taxonomy" id="2744574"/>
    <lineage>
        <taxon>Bacteria</taxon>
        <taxon>Bacillati</taxon>
        <taxon>Actinomycetota</taxon>
        <taxon>Actinomycetes</taxon>
        <taxon>Actinomycetales</taxon>
        <taxon>Actinomycetaceae</taxon>
        <taxon>Actinomyces</taxon>
    </lineage>
</organism>
<dbReference type="EMBL" id="CP063989">
    <property type="protein sequence ID" value="QPL05656.1"/>
    <property type="molecule type" value="Genomic_DNA"/>
</dbReference>
<dbReference type="SUPFAM" id="SSF53955">
    <property type="entry name" value="Lysozyme-like"/>
    <property type="match status" value="1"/>
</dbReference>
<dbReference type="Proteomes" id="UP000594637">
    <property type="component" value="Chromosome"/>
</dbReference>
<evidence type="ECO:0000259" key="3">
    <source>
        <dbReference type="PROSITE" id="PS51109"/>
    </source>
</evidence>
<proteinExistence type="predicted"/>
<accession>A0A7T0LKX7</accession>
<gene>
    <name evidence="4" type="ORF">ID810_01300</name>
</gene>
<evidence type="ECO:0000313" key="4">
    <source>
        <dbReference type="EMBL" id="QPL05656.1"/>
    </source>
</evidence>
<name>A0A7T0LKX7_9ACTO</name>
<dbReference type="SMART" id="SM01208">
    <property type="entry name" value="G5"/>
    <property type="match status" value="1"/>
</dbReference>
<protein>
    <submittedName>
        <fullName evidence="4">G5 domain-containing protein</fullName>
    </submittedName>
</protein>
<keyword evidence="1" id="KW-0732">Signal</keyword>
<dbReference type="Gene3D" id="1.10.530.10">
    <property type="match status" value="1"/>
</dbReference>
<dbReference type="Pfam" id="PF07501">
    <property type="entry name" value="G5"/>
    <property type="match status" value="1"/>
</dbReference>
<dbReference type="KEGG" id="arep:ID810_01300"/>
<dbReference type="InterPro" id="IPR011098">
    <property type="entry name" value="G5_dom"/>
</dbReference>
<feature type="domain" description="G5" evidence="3">
    <location>
        <begin position="112"/>
        <end position="192"/>
    </location>
</feature>
<dbReference type="RefSeq" id="WP_188232550.1">
    <property type="nucleotide sequence ID" value="NZ_CP063989.1"/>
</dbReference>
<dbReference type="Gene3D" id="2.20.230.10">
    <property type="entry name" value="Resuscitation-promoting factor rpfb"/>
    <property type="match status" value="1"/>
</dbReference>
<reference evidence="4 5" key="1">
    <citation type="submission" date="2020-11" db="EMBL/GenBank/DDBJ databases">
        <title>Actinomyces sp. ZJ750.</title>
        <authorList>
            <person name="Zhou J."/>
        </authorList>
    </citation>
    <scope>NUCLEOTIDE SEQUENCE [LARGE SCALE GENOMIC DNA]</scope>
    <source>
        <strain evidence="4 5">ZJ750</strain>
    </source>
</reference>
<evidence type="ECO:0000313" key="5">
    <source>
        <dbReference type="Proteomes" id="UP000594637"/>
    </source>
</evidence>
<sequence length="311" mass="31944">MGRHSDAGSANTTLANVGALARRSLTRGATNTPAHRSSSSHRGSSFRPRTSPAVLRASSAAAALALAVSGGAYAAVQVSASDVRPLSEAQARMQASGARDVDGETSALSVAGGAVVVTTVTEDQVQAHTTVERETDALASGQRKVETEGVDGLTRVTYQVVTEDGVEVSREEALSVVVTAPVEEVVLVGTGPDPQAASAGSGTAAVAVDGSAASAQAAARDILASRGWDDSQFQCLVSLWQRESGWNYQAQNPSSGAYGIPQALPGSKMGTVAADWATNPVTQITWGLQYIEGRYGSPCNAWAHSNSVGWY</sequence>
<dbReference type="InterPro" id="IPR023346">
    <property type="entry name" value="Lysozyme-like_dom_sf"/>
</dbReference>
<feature type="compositionally biased region" description="Low complexity" evidence="2">
    <location>
        <begin position="36"/>
        <end position="51"/>
    </location>
</feature>